<dbReference type="PROSITE" id="PS01027">
    <property type="entry name" value="GLYCOSYL_HYDROL_F39"/>
    <property type="match status" value="1"/>
</dbReference>
<feature type="chain" id="PRO_5037507565" evidence="5">
    <location>
        <begin position="23"/>
        <end position="526"/>
    </location>
</feature>
<evidence type="ECO:0000256" key="2">
    <source>
        <dbReference type="ARBA" id="ARBA00022801"/>
    </source>
</evidence>
<protein>
    <submittedName>
        <fullName evidence="7">Beta-xylosidase</fullName>
    </submittedName>
</protein>
<feature type="active site" description="Proton donor" evidence="4">
    <location>
        <position position="187"/>
    </location>
</feature>
<evidence type="ECO:0000256" key="4">
    <source>
        <dbReference type="PIRSR" id="PIRSR600514-1"/>
    </source>
</evidence>
<accession>A0A918PXX7</accession>
<comment type="caution">
    <text evidence="7">The sequence shown here is derived from an EMBL/GenBank/DDBJ whole genome shotgun (WGS) entry which is preliminary data.</text>
</comment>
<feature type="signal peptide" evidence="5">
    <location>
        <begin position="1"/>
        <end position="22"/>
    </location>
</feature>
<dbReference type="InterPro" id="IPR017853">
    <property type="entry name" value="GH"/>
</dbReference>
<reference evidence="7" key="1">
    <citation type="journal article" date="2014" name="Int. J. Syst. Evol. Microbiol.">
        <title>Complete genome sequence of Corynebacterium casei LMG S-19264T (=DSM 44701T), isolated from a smear-ripened cheese.</title>
        <authorList>
            <consortium name="US DOE Joint Genome Institute (JGI-PGF)"/>
            <person name="Walter F."/>
            <person name="Albersmeier A."/>
            <person name="Kalinowski J."/>
            <person name="Ruckert C."/>
        </authorList>
    </citation>
    <scope>NUCLEOTIDE SEQUENCE</scope>
    <source>
        <strain evidence="7">KCTC 32296</strain>
    </source>
</reference>
<sequence length="526" mass="58541">MAQTFTRRTVSALMASSVLAGAAPYARAQATSRQVTLDLTKATTPVDRFFDLSVGADYPGVTIRDANLAQLKTAAHELGFRYLRFHDIFHDDLGTVKLVDKKVVYDWTKIDYLYDTMLKYGIKPFIELGFTPSAMKTSDQTLFYWKGNTSHPRPDMWKALINEFVRHLISRYGIEEVRTWYFEVWNEPNLDGFWQYADQEAYFALYGLTARTIKAIDPALRVGGPSTAGAAWVPELLAFAKATNTPVDFVTTHTYGVDYGYLDEEGKMDLQLSKRPDAVIGDVKKVRAEIEASHLPGLPLIFTEWSTSYNPRDLSHDSYVAAAYILSKLKSVQGTAQGMSYWVYSDLFEEPGPPSAAFHGGFGLMTREGIRKASWFTYKYLNALKGFEIPSADAQVWAATENGTVNAVVWDFQLPDQQGKSNGTFFSKLVPNAPAPDVTLNLTGLKPGRYALKIHRTGYKKNDAYSAYVELGAPKDLTPAQIKQMHALTKDAPETQKTIRIGADGKGVVSLPMHSNDVVLVSLTPQ</sequence>
<evidence type="ECO:0000256" key="3">
    <source>
        <dbReference type="ARBA" id="ARBA00023295"/>
    </source>
</evidence>
<evidence type="ECO:0000256" key="5">
    <source>
        <dbReference type="SAM" id="SignalP"/>
    </source>
</evidence>
<reference evidence="7" key="2">
    <citation type="submission" date="2020-09" db="EMBL/GenBank/DDBJ databases">
        <authorList>
            <person name="Sun Q."/>
            <person name="Kim S."/>
        </authorList>
    </citation>
    <scope>NUCLEOTIDE SEQUENCE</scope>
    <source>
        <strain evidence="7">KCTC 32296</strain>
    </source>
</reference>
<keyword evidence="5" id="KW-0732">Signal</keyword>
<dbReference type="AlphaFoldDB" id="A0A918PXX7"/>
<gene>
    <name evidence="7" type="primary">xynB2</name>
    <name evidence="7" type="ORF">GCM10011273_10800</name>
</gene>
<evidence type="ECO:0000313" key="7">
    <source>
        <dbReference type="EMBL" id="GGZ27011.1"/>
    </source>
</evidence>
<dbReference type="GO" id="GO:0005975">
    <property type="term" value="P:carbohydrate metabolic process"/>
    <property type="evidence" value="ECO:0007669"/>
    <property type="project" value="InterPro"/>
</dbReference>
<keyword evidence="8" id="KW-1185">Reference proteome</keyword>
<evidence type="ECO:0000313" key="8">
    <source>
        <dbReference type="Proteomes" id="UP000662572"/>
    </source>
</evidence>
<dbReference type="InterPro" id="IPR000514">
    <property type="entry name" value="Glyco_hydro_39"/>
</dbReference>
<organism evidence="7 8">
    <name type="scientific">Asticcacaulis endophyticus</name>
    <dbReference type="NCBI Taxonomy" id="1395890"/>
    <lineage>
        <taxon>Bacteria</taxon>
        <taxon>Pseudomonadati</taxon>
        <taxon>Pseudomonadota</taxon>
        <taxon>Alphaproteobacteria</taxon>
        <taxon>Caulobacterales</taxon>
        <taxon>Caulobacteraceae</taxon>
        <taxon>Asticcacaulis</taxon>
    </lineage>
</organism>
<feature type="domain" description="Glycosyl hydrolases family 39 N-terminal catalytic" evidence="6">
    <location>
        <begin position="35"/>
        <end position="501"/>
    </location>
</feature>
<keyword evidence="2" id="KW-0378">Hydrolase</keyword>
<dbReference type="Gene3D" id="2.60.40.1500">
    <property type="entry name" value="Glycosyl hydrolase domain, family 39"/>
    <property type="match status" value="1"/>
</dbReference>
<dbReference type="InterPro" id="IPR051923">
    <property type="entry name" value="Glycosyl_Hydrolase_39"/>
</dbReference>
<dbReference type="Gene3D" id="3.20.20.80">
    <property type="entry name" value="Glycosidases"/>
    <property type="match status" value="1"/>
</dbReference>
<dbReference type="PANTHER" id="PTHR12631">
    <property type="entry name" value="ALPHA-L-IDURONIDASE"/>
    <property type="match status" value="1"/>
</dbReference>
<keyword evidence="3" id="KW-0326">Glycosidase</keyword>
<evidence type="ECO:0000256" key="1">
    <source>
        <dbReference type="ARBA" id="ARBA00008875"/>
    </source>
</evidence>
<proteinExistence type="inferred from homology"/>
<dbReference type="Pfam" id="PF01229">
    <property type="entry name" value="Glyco_hydro_39"/>
    <property type="match status" value="1"/>
</dbReference>
<dbReference type="Proteomes" id="UP000662572">
    <property type="component" value="Unassembled WGS sequence"/>
</dbReference>
<comment type="similarity">
    <text evidence="1">Belongs to the glycosyl hydrolase 39 family.</text>
</comment>
<dbReference type="PRINTS" id="PR00745">
    <property type="entry name" value="GLHYDRLASE39"/>
</dbReference>
<evidence type="ECO:0000259" key="6">
    <source>
        <dbReference type="Pfam" id="PF01229"/>
    </source>
</evidence>
<dbReference type="InterPro" id="IPR049165">
    <property type="entry name" value="GH39_as"/>
</dbReference>
<dbReference type="InterPro" id="IPR049166">
    <property type="entry name" value="GH39_cat"/>
</dbReference>
<dbReference type="GO" id="GO:0004553">
    <property type="term" value="F:hydrolase activity, hydrolyzing O-glycosyl compounds"/>
    <property type="evidence" value="ECO:0007669"/>
    <property type="project" value="InterPro"/>
</dbReference>
<dbReference type="EMBL" id="BMZB01000001">
    <property type="protein sequence ID" value="GGZ27011.1"/>
    <property type="molecule type" value="Genomic_DNA"/>
</dbReference>
<dbReference type="SUPFAM" id="SSF51445">
    <property type="entry name" value="(Trans)glycosidases"/>
    <property type="match status" value="1"/>
</dbReference>
<dbReference type="PANTHER" id="PTHR12631:SF10">
    <property type="entry name" value="BETA-XYLOSIDASE-LIKE PROTEIN-RELATED"/>
    <property type="match status" value="1"/>
</dbReference>
<name>A0A918PXX7_9CAUL</name>
<dbReference type="SUPFAM" id="SSF51011">
    <property type="entry name" value="Glycosyl hydrolase domain"/>
    <property type="match status" value="1"/>
</dbReference>